<comment type="caution">
    <text evidence="2">The sequence shown here is derived from an EMBL/GenBank/DDBJ whole genome shotgun (WGS) entry which is preliminary data.</text>
</comment>
<evidence type="ECO:0000313" key="3">
    <source>
        <dbReference type="Proteomes" id="UP001597440"/>
    </source>
</evidence>
<dbReference type="InterPro" id="IPR039437">
    <property type="entry name" value="FrzH/put_lumazine-bd"/>
</dbReference>
<keyword evidence="3" id="KW-1185">Reference proteome</keyword>
<name>A0ABW5L5G8_9SPHI</name>
<dbReference type="Pfam" id="PF12893">
    <property type="entry name" value="Lumazine_bd_2"/>
    <property type="match status" value="1"/>
</dbReference>
<reference evidence="3" key="1">
    <citation type="journal article" date="2019" name="Int. J. Syst. Evol. Microbiol.">
        <title>The Global Catalogue of Microorganisms (GCM) 10K type strain sequencing project: providing services to taxonomists for standard genome sequencing and annotation.</title>
        <authorList>
            <consortium name="The Broad Institute Genomics Platform"/>
            <consortium name="The Broad Institute Genome Sequencing Center for Infectious Disease"/>
            <person name="Wu L."/>
            <person name="Ma J."/>
        </authorList>
    </citation>
    <scope>NUCLEOTIDE SEQUENCE [LARGE SCALE GENOMIC DNA]</scope>
    <source>
        <strain evidence="3">KCTC 52298</strain>
    </source>
</reference>
<dbReference type="EMBL" id="JBHULD010000018">
    <property type="protein sequence ID" value="MFD2556279.1"/>
    <property type="molecule type" value="Genomic_DNA"/>
</dbReference>
<dbReference type="RefSeq" id="WP_210352653.1">
    <property type="nucleotide sequence ID" value="NZ_JAEQMU010000001.1"/>
</dbReference>
<dbReference type="Proteomes" id="UP001597440">
    <property type="component" value="Unassembled WGS sequence"/>
</dbReference>
<evidence type="ECO:0000313" key="2">
    <source>
        <dbReference type="EMBL" id="MFD2556279.1"/>
    </source>
</evidence>
<protein>
    <submittedName>
        <fullName evidence="2">Nuclear transport factor 2 family protein</fullName>
    </submittedName>
</protein>
<dbReference type="SUPFAM" id="SSF54427">
    <property type="entry name" value="NTF2-like"/>
    <property type="match status" value="1"/>
</dbReference>
<gene>
    <name evidence="2" type="ORF">ACFSQW_17930</name>
</gene>
<dbReference type="Gene3D" id="3.10.450.50">
    <property type="match status" value="1"/>
</dbReference>
<sequence length="141" mass="15763">MKKTIATIATVFTLAFGFNASATESANPLKKLDSKEIALTYLQAISTGNTQYNKYLYTSDFEYSNSTNNQTSGRSQYLAFLNANKGLVYDCKTTYEIMDQTGNTAIGKATMKFEKFTRIDYITMIQSAEGWKVSKVVTTYP</sequence>
<accession>A0ABW5L5G8</accession>
<feature type="signal peptide" evidence="1">
    <location>
        <begin position="1"/>
        <end position="22"/>
    </location>
</feature>
<keyword evidence="1" id="KW-0732">Signal</keyword>
<feature type="chain" id="PRO_5047266615" evidence="1">
    <location>
        <begin position="23"/>
        <end position="141"/>
    </location>
</feature>
<organism evidence="2 3">
    <name type="scientific">Sphingobacterium tabacisoli</name>
    <dbReference type="NCBI Taxonomy" id="2044855"/>
    <lineage>
        <taxon>Bacteria</taxon>
        <taxon>Pseudomonadati</taxon>
        <taxon>Bacteroidota</taxon>
        <taxon>Sphingobacteriia</taxon>
        <taxon>Sphingobacteriales</taxon>
        <taxon>Sphingobacteriaceae</taxon>
        <taxon>Sphingobacterium</taxon>
    </lineage>
</organism>
<dbReference type="InterPro" id="IPR032710">
    <property type="entry name" value="NTF2-like_dom_sf"/>
</dbReference>
<proteinExistence type="predicted"/>
<evidence type="ECO:0000256" key="1">
    <source>
        <dbReference type="SAM" id="SignalP"/>
    </source>
</evidence>